<sequence>MKPYCFVLMPFGEKEASNGRIIEFDEVYEKVFKPAIKEADLKPIRADEELAGGIIHKPMFERLMLCDYAVADLTTANPNVLYELGVRHGIRPHSTVLTFAKGMRLPFDVKPLRGIPYELNSLGLPEEVEEAKKSIRARLLDCRDPDTDSPLFQLISDMPRPDVSHLKTDTFRDLAEYSQEIKDELEGARQKGSKAVSEIEKELEEKVSIEDTDPGIVVDLLLSHRAVKNWREMVDLIEKMAPELANSILIREQLGFALNRLEQHQKAEKVLLKIVDENGPSSETNGILGRVYKDLWEKAKNNGNKPKAVGYLKKSIDAYLEGFETDWRDAYPGVNAVTLMEIGEEEDSRQSDILPVVKYSVKRRLETRNPDYWDFATLLELHVIAEEKEESEQVLPKCLVEVRESWELETTARNLNLLRRAKNNGSSSIEWIDGLISELEKTAQEFGD</sequence>
<dbReference type="Pfam" id="PF13281">
    <property type="entry name" value="MAP3K_TRAF_bd"/>
    <property type="match status" value="1"/>
</dbReference>
<keyword evidence="3" id="KW-1185">Reference proteome</keyword>
<gene>
    <name evidence="2" type="ORF">SAMN06265218_101376</name>
</gene>
<feature type="domain" description="MAP3K TRAFs-binding" evidence="1">
    <location>
        <begin position="80"/>
        <end position="425"/>
    </location>
</feature>
<organism evidence="2 3">
    <name type="scientific">Fodinibius sediminis</name>
    <dbReference type="NCBI Taxonomy" id="1214077"/>
    <lineage>
        <taxon>Bacteria</taxon>
        <taxon>Pseudomonadati</taxon>
        <taxon>Balneolota</taxon>
        <taxon>Balneolia</taxon>
        <taxon>Balneolales</taxon>
        <taxon>Balneolaceae</taxon>
        <taxon>Fodinibius</taxon>
    </lineage>
</organism>
<dbReference type="RefSeq" id="WP_142712827.1">
    <property type="nucleotide sequence ID" value="NZ_FXTH01000001.1"/>
</dbReference>
<evidence type="ECO:0000313" key="3">
    <source>
        <dbReference type="Proteomes" id="UP000317593"/>
    </source>
</evidence>
<dbReference type="AlphaFoldDB" id="A0A521AUJ8"/>
<reference evidence="2 3" key="1">
    <citation type="submission" date="2017-05" db="EMBL/GenBank/DDBJ databases">
        <authorList>
            <person name="Varghese N."/>
            <person name="Submissions S."/>
        </authorList>
    </citation>
    <scope>NUCLEOTIDE SEQUENCE [LARGE SCALE GENOMIC DNA]</scope>
    <source>
        <strain evidence="2 3">DSM 21194</strain>
    </source>
</reference>
<dbReference type="InterPro" id="IPR011990">
    <property type="entry name" value="TPR-like_helical_dom_sf"/>
</dbReference>
<dbReference type="EMBL" id="FXTH01000001">
    <property type="protein sequence ID" value="SMO38465.1"/>
    <property type="molecule type" value="Genomic_DNA"/>
</dbReference>
<evidence type="ECO:0000259" key="1">
    <source>
        <dbReference type="Pfam" id="PF13281"/>
    </source>
</evidence>
<dbReference type="OrthoDB" id="9815193at2"/>
<dbReference type="InterPro" id="IPR025136">
    <property type="entry name" value="MAP3K_TRAF-bd"/>
</dbReference>
<evidence type="ECO:0000313" key="2">
    <source>
        <dbReference type="EMBL" id="SMO38465.1"/>
    </source>
</evidence>
<protein>
    <recommendedName>
        <fullName evidence="1">MAP3K TRAFs-binding domain-containing protein</fullName>
    </recommendedName>
</protein>
<accession>A0A521AUJ8</accession>
<name>A0A521AUJ8_9BACT</name>
<dbReference type="Gene3D" id="1.25.40.10">
    <property type="entry name" value="Tetratricopeptide repeat domain"/>
    <property type="match status" value="1"/>
</dbReference>
<dbReference type="Proteomes" id="UP000317593">
    <property type="component" value="Unassembled WGS sequence"/>
</dbReference>
<proteinExistence type="predicted"/>